<dbReference type="PANTHER" id="PTHR30121">
    <property type="entry name" value="UNCHARACTERIZED PROTEIN YJGR-RELATED"/>
    <property type="match status" value="1"/>
</dbReference>
<dbReference type="InterPro" id="IPR033186">
    <property type="entry name" value="HerA_C"/>
</dbReference>
<dbReference type="PANTHER" id="PTHR30121:SF6">
    <property type="entry name" value="SLR6007 PROTEIN"/>
    <property type="match status" value="1"/>
</dbReference>
<dbReference type="STRING" id="472181.SAMN05216271_0228"/>
<dbReference type="OrthoDB" id="9758751at2"/>
<dbReference type="InterPro" id="IPR027417">
    <property type="entry name" value="P-loop_NTPase"/>
</dbReference>
<evidence type="ECO:0000313" key="2">
    <source>
        <dbReference type="EMBL" id="SDR73778.1"/>
    </source>
</evidence>
<dbReference type="EMBL" id="LT629763">
    <property type="protein sequence ID" value="SDR73778.1"/>
    <property type="molecule type" value="Genomic_DNA"/>
</dbReference>
<dbReference type="Proteomes" id="UP000243413">
    <property type="component" value="Chromosome I"/>
</dbReference>
<protein>
    <recommendedName>
        <fullName evidence="1">Helicase HerA-like C-terminal domain-containing protein</fullName>
    </recommendedName>
</protein>
<gene>
    <name evidence="2" type="ORF">SAMN05216271_0228</name>
</gene>
<dbReference type="SUPFAM" id="SSF52540">
    <property type="entry name" value="P-loop containing nucleoside triphosphate hydrolases"/>
    <property type="match status" value="1"/>
</dbReference>
<proteinExistence type="predicted"/>
<dbReference type="Pfam" id="PF05872">
    <property type="entry name" value="HerA_C"/>
    <property type="match status" value="1"/>
</dbReference>
<accession>A0A1H1LGX4</accession>
<organism evidence="2 3">
    <name type="scientific">Halopseudomonas sabulinigri</name>
    <dbReference type="NCBI Taxonomy" id="472181"/>
    <lineage>
        <taxon>Bacteria</taxon>
        <taxon>Pseudomonadati</taxon>
        <taxon>Pseudomonadota</taxon>
        <taxon>Gammaproteobacteria</taxon>
        <taxon>Pseudomonadales</taxon>
        <taxon>Pseudomonadaceae</taxon>
        <taxon>Halopseudomonas</taxon>
    </lineage>
</organism>
<dbReference type="AlphaFoldDB" id="A0A1H1LGX4"/>
<reference evidence="3" key="1">
    <citation type="submission" date="2016-10" db="EMBL/GenBank/DDBJ databases">
        <authorList>
            <person name="Varghese N."/>
            <person name="Submissions S."/>
        </authorList>
    </citation>
    <scope>NUCLEOTIDE SEQUENCE [LARGE SCALE GENOMIC DNA]</scope>
    <source>
        <strain evidence="3">JCM 14963</strain>
    </source>
</reference>
<evidence type="ECO:0000259" key="1">
    <source>
        <dbReference type="Pfam" id="PF05872"/>
    </source>
</evidence>
<dbReference type="InterPro" id="IPR051162">
    <property type="entry name" value="T4SS_component"/>
</dbReference>
<feature type="domain" description="Helicase HerA-like C-terminal" evidence="1">
    <location>
        <begin position="14"/>
        <end position="493"/>
    </location>
</feature>
<name>A0A1H1LGX4_9GAMM</name>
<evidence type="ECO:0000313" key="3">
    <source>
        <dbReference type="Proteomes" id="UP000243413"/>
    </source>
</evidence>
<dbReference type="RefSeq" id="WP_092283117.1">
    <property type="nucleotide sequence ID" value="NZ_LT629763.1"/>
</dbReference>
<sequence length="496" mass="53496">MPDLQRAPLLIGGNDSVSVAIEPRMANRHGLIAGATGTGKTITLQVLAQSFSQLGVPVLVPDIKGDFSGIAKAGTASEKLQQRADKVGLGSMTLCGAPTVFWDVFGKQGHPLRLTLAELGPMLLSRLLNLNETQSGIIDILFRVADDNGWLLLDLKDLRSMLSYLHEQRAEIGKRYGNVSAASLGAIQRALLRLDGEGAEQLFGEPAISLDDFLQTDEHGQGVVNVLHAAQLYQTSPLAYSCILLWLLSELFEQLPEVGDADKPRFVLFFDEAHLLFSDTPKALVDRIEQVVRLIRSKGVGVYFVTQSPLDVPESILGQLGNRVQHALRAFTPRDQKAVRAAAQTFRANPELDTESAIMALGVGEALVSVLDAKGTPGIVQQILIRPPDSQMGPIDEAERAALIEASPLAGAYDHLEDRESAYEVLQARADKALSAEKPEVTTQAQARKKRGAAEKSISQELADMFSAFGRSAMRSVGTQAGRAIVRGILGSLRSK</sequence>
<dbReference type="Gene3D" id="3.40.50.300">
    <property type="entry name" value="P-loop containing nucleotide triphosphate hydrolases"/>
    <property type="match status" value="2"/>
</dbReference>